<comment type="caution">
    <text evidence="2">The sequence shown here is derived from an EMBL/GenBank/DDBJ whole genome shotgun (WGS) entry which is preliminary data.</text>
</comment>
<proteinExistence type="predicted"/>
<feature type="chain" id="PRO_5038494797" description="Beta-lactamase-inhibitor-like PepSY-like domain-containing protein" evidence="1">
    <location>
        <begin position="20"/>
        <end position="181"/>
    </location>
</feature>
<reference evidence="2" key="1">
    <citation type="submission" date="2021-06" db="EMBL/GenBank/DDBJ databases">
        <authorList>
            <person name="Huq M.A."/>
        </authorList>
    </citation>
    <scope>NUCLEOTIDE SEQUENCE</scope>
    <source>
        <strain evidence="2">MAH-26</strain>
    </source>
</reference>
<protein>
    <recommendedName>
        <fullName evidence="4">Beta-lactamase-inhibitor-like PepSY-like domain-containing protein</fullName>
    </recommendedName>
</protein>
<name>A0A9E2W6R4_9BACT</name>
<feature type="signal peptide" evidence="1">
    <location>
        <begin position="1"/>
        <end position="19"/>
    </location>
</feature>
<dbReference type="Proteomes" id="UP000812270">
    <property type="component" value="Unassembled WGS sequence"/>
</dbReference>
<organism evidence="2 3">
    <name type="scientific">Pinibacter aurantiacus</name>
    <dbReference type="NCBI Taxonomy" id="2851599"/>
    <lineage>
        <taxon>Bacteria</taxon>
        <taxon>Pseudomonadati</taxon>
        <taxon>Bacteroidota</taxon>
        <taxon>Chitinophagia</taxon>
        <taxon>Chitinophagales</taxon>
        <taxon>Chitinophagaceae</taxon>
        <taxon>Pinibacter</taxon>
    </lineage>
</organism>
<evidence type="ECO:0000256" key="1">
    <source>
        <dbReference type="SAM" id="SignalP"/>
    </source>
</evidence>
<dbReference type="AlphaFoldDB" id="A0A9E2W6R4"/>
<evidence type="ECO:0000313" key="2">
    <source>
        <dbReference type="EMBL" id="MBV4355576.1"/>
    </source>
</evidence>
<sequence length="181" mass="20112">MKKSLLILIASVSSLGIFAQDDVVIKGSGATPVTEQMAPKKVVDSLHQRFPDAKSVQYFKANPANVKKWNITHDDNLQAGENIDHYTISFKRDDMQYYGLYDANGKLLVSRLEQKDAELPEAVKASLKKAGEGKGYTLVDKTYYKTSNYGNNKEYYEVTATNGTKKKKVIVAPDGTIVKVK</sequence>
<evidence type="ECO:0000313" key="3">
    <source>
        <dbReference type="Proteomes" id="UP000812270"/>
    </source>
</evidence>
<dbReference type="RefSeq" id="WP_217789130.1">
    <property type="nucleotide sequence ID" value="NZ_JAHSPG010000001.1"/>
</dbReference>
<keyword evidence="1" id="KW-0732">Signal</keyword>
<keyword evidence="3" id="KW-1185">Reference proteome</keyword>
<dbReference type="EMBL" id="JAHSPG010000001">
    <property type="protein sequence ID" value="MBV4355576.1"/>
    <property type="molecule type" value="Genomic_DNA"/>
</dbReference>
<evidence type="ECO:0008006" key="4">
    <source>
        <dbReference type="Google" id="ProtNLM"/>
    </source>
</evidence>
<gene>
    <name evidence="2" type="ORF">KTO63_00360</name>
</gene>
<accession>A0A9E2W6R4</accession>